<evidence type="ECO:0000313" key="7">
    <source>
        <dbReference type="Proteomes" id="UP000830115"/>
    </source>
</evidence>
<dbReference type="EC" id="3.1.1.-" evidence="6"/>
<keyword evidence="7" id="KW-1185">Reference proteome</keyword>
<dbReference type="Pfam" id="PF11806">
    <property type="entry name" value="Enterochelin_N"/>
    <property type="match status" value="1"/>
</dbReference>
<feature type="domain" description="Enterochelin esterase N-terminal" evidence="5">
    <location>
        <begin position="63"/>
        <end position="179"/>
    </location>
</feature>
<dbReference type="InterPro" id="IPR021764">
    <property type="entry name" value="Enterochelin_esterase_N"/>
</dbReference>
<comment type="subcellular location">
    <subcellularLocation>
        <location evidence="1">Cytoplasm</location>
    </subcellularLocation>
</comment>
<dbReference type="NCBIfam" id="NF007758">
    <property type="entry name" value="PRK10439.1"/>
    <property type="match status" value="1"/>
</dbReference>
<evidence type="ECO:0000256" key="3">
    <source>
        <dbReference type="ARBA" id="ARBA00022801"/>
    </source>
</evidence>
<evidence type="ECO:0000313" key="6">
    <source>
        <dbReference type="EMBL" id="UQA96952.1"/>
    </source>
</evidence>
<evidence type="ECO:0000256" key="2">
    <source>
        <dbReference type="ARBA" id="ARBA00022490"/>
    </source>
</evidence>
<dbReference type="InterPro" id="IPR013783">
    <property type="entry name" value="Ig-like_fold"/>
</dbReference>
<name>A0ABY4MHX1_9ACTN</name>
<dbReference type="InterPro" id="IPR050583">
    <property type="entry name" value="Mycobacterial_A85_antigen"/>
</dbReference>
<protein>
    <submittedName>
        <fullName evidence="6">Enterochelin esterase</fullName>
        <ecNumber evidence="6">3.1.1.-</ecNumber>
    </submittedName>
</protein>
<dbReference type="Proteomes" id="UP000830115">
    <property type="component" value="Chromosome"/>
</dbReference>
<dbReference type="RefSeq" id="WP_248867871.1">
    <property type="nucleotide sequence ID" value="NZ_CP086322.1"/>
</dbReference>
<sequence length="438" mass="47498">MRVLSAGPQGGVTTSPRIARLTTRLAAAGPDERAALEAEFWASAERDGAPLVEPLDGDPDHHAVTFLWRGHRATRQVMLLDHHLTDRDHLADSLLNRVPGTHIWYLTHRLRADHRGSYRLVADISPGPLPAVGEPLQRRLRGLCAHAAPDPLNPHTMNGRWQGPDSSVFELPQAPPQPWRARRADIPRGTVERHRRPGAALGAPPDLWVYIPPGDATAPLDVLVLCDGDMWLGALDAQHTFDALIADGAIPPLLVLAPGSVDNAARWREVGARDPYADFLAEELLPWAAHHWPVTADPDRTVVGGQSLGGLAALYACLRHPDRFGKALAQSPSLWWRPGLPQGVPKPLPDGVPWLAQRFAEDATLPHSRLRSSGETPIVRVHLEVGLHEGGMAELSRTFHDVLSAGGHAVTGTEFNGGHDYACWRGGLADGLMALLGR</sequence>
<evidence type="ECO:0000256" key="4">
    <source>
        <dbReference type="ARBA" id="ARBA00024201"/>
    </source>
</evidence>
<dbReference type="PANTHER" id="PTHR48098:SF3">
    <property type="entry name" value="IRON(III) ENTEROBACTIN ESTERASE"/>
    <property type="match status" value="1"/>
</dbReference>
<proteinExistence type="inferred from homology"/>
<gene>
    <name evidence="6" type="primary">fes</name>
    <name evidence="6" type="ORF">K9S39_38345</name>
</gene>
<evidence type="ECO:0000259" key="5">
    <source>
        <dbReference type="Pfam" id="PF11806"/>
    </source>
</evidence>
<dbReference type="GO" id="GO:0016787">
    <property type="term" value="F:hydrolase activity"/>
    <property type="evidence" value="ECO:0007669"/>
    <property type="project" value="UniProtKB-KW"/>
</dbReference>
<reference evidence="6" key="1">
    <citation type="submission" date="2021-10" db="EMBL/GenBank/DDBJ databases">
        <title>Streptomyces nigrumlapis sp.nov.,an antimicrobial producing actinobacterium isolated from Black Gobi rocks.</title>
        <authorList>
            <person name="Wen Y."/>
            <person name="Zhang W."/>
            <person name="Liu X.G."/>
        </authorList>
    </citation>
    <scope>NUCLEOTIDE SEQUENCE</scope>
    <source>
        <strain evidence="6">ST13-2-2</strain>
    </source>
</reference>
<dbReference type="SUPFAM" id="SSF53474">
    <property type="entry name" value="alpha/beta-Hydrolases"/>
    <property type="match status" value="1"/>
</dbReference>
<evidence type="ECO:0000256" key="1">
    <source>
        <dbReference type="ARBA" id="ARBA00004496"/>
    </source>
</evidence>
<dbReference type="Gene3D" id="2.60.40.10">
    <property type="entry name" value="Immunoglobulins"/>
    <property type="match status" value="1"/>
</dbReference>
<dbReference type="InterPro" id="IPR014756">
    <property type="entry name" value="Ig_E-set"/>
</dbReference>
<dbReference type="SUPFAM" id="SSF81296">
    <property type="entry name" value="E set domains"/>
    <property type="match status" value="1"/>
</dbReference>
<accession>A0ABY4MHX1</accession>
<comment type="similarity">
    <text evidence="4">Belongs to the Fes family.</text>
</comment>
<dbReference type="EMBL" id="CP086322">
    <property type="protein sequence ID" value="UQA96952.1"/>
    <property type="molecule type" value="Genomic_DNA"/>
</dbReference>
<organism evidence="6 7">
    <name type="scientific">Streptomyces halobius</name>
    <dbReference type="NCBI Taxonomy" id="2879846"/>
    <lineage>
        <taxon>Bacteria</taxon>
        <taxon>Bacillati</taxon>
        <taxon>Actinomycetota</taxon>
        <taxon>Actinomycetes</taxon>
        <taxon>Kitasatosporales</taxon>
        <taxon>Streptomycetaceae</taxon>
        <taxon>Streptomyces</taxon>
    </lineage>
</organism>
<dbReference type="Pfam" id="PF00756">
    <property type="entry name" value="Esterase"/>
    <property type="match status" value="1"/>
</dbReference>
<keyword evidence="3 6" id="KW-0378">Hydrolase</keyword>
<dbReference type="InterPro" id="IPR029058">
    <property type="entry name" value="AB_hydrolase_fold"/>
</dbReference>
<dbReference type="PANTHER" id="PTHR48098">
    <property type="entry name" value="ENTEROCHELIN ESTERASE-RELATED"/>
    <property type="match status" value="1"/>
</dbReference>
<dbReference type="InterPro" id="IPR000801">
    <property type="entry name" value="Esterase-like"/>
</dbReference>
<keyword evidence="2" id="KW-0963">Cytoplasm</keyword>
<dbReference type="Gene3D" id="3.40.50.1820">
    <property type="entry name" value="alpha/beta hydrolase"/>
    <property type="match status" value="1"/>
</dbReference>